<comment type="caution">
    <text evidence="7">The sequence shown here is derived from an EMBL/GenBank/DDBJ whole genome shotgun (WGS) entry which is preliminary data.</text>
</comment>
<dbReference type="PANTHER" id="PTHR33469:SF5">
    <property type="entry name" value="PROTEIN EARLY FLOWERING 4"/>
    <property type="match status" value="1"/>
</dbReference>
<keyword evidence="4" id="KW-0539">Nucleus</keyword>
<feature type="region of interest" description="Disordered" evidence="5">
    <location>
        <begin position="1"/>
        <end position="20"/>
    </location>
</feature>
<evidence type="ECO:0000313" key="7">
    <source>
        <dbReference type="EMBL" id="KAF5738454.1"/>
    </source>
</evidence>
<dbReference type="GO" id="GO:0042753">
    <property type="term" value="P:positive regulation of circadian rhythm"/>
    <property type="evidence" value="ECO:0007669"/>
    <property type="project" value="InterPro"/>
</dbReference>
<proteinExistence type="inferred from homology"/>
<reference evidence="7 8" key="1">
    <citation type="journal article" date="2020" name="Nat. Commun.">
        <title>Genome of Tripterygium wilfordii and identification of cytochrome P450 involved in triptolide biosynthesis.</title>
        <authorList>
            <person name="Tu L."/>
            <person name="Su P."/>
            <person name="Zhang Z."/>
            <person name="Gao L."/>
            <person name="Wang J."/>
            <person name="Hu T."/>
            <person name="Zhou J."/>
            <person name="Zhang Y."/>
            <person name="Zhao Y."/>
            <person name="Liu Y."/>
            <person name="Song Y."/>
            <person name="Tong Y."/>
            <person name="Lu Y."/>
            <person name="Yang J."/>
            <person name="Xu C."/>
            <person name="Jia M."/>
            <person name="Peters R.J."/>
            <person name="Huang L."/>
            <person name="Gao W."/>
        </authorList>
    </citation>
    <scope>NUCLEOTIDE SEQUENCE [LARGE SCALE GENOMIC DNA]</scope>
    <source>
        <strain evidence="8">cv. XIE 37</strain>
        <tissue evidence="7">Leaf</tissue>
    </source>
</reference>
<dbReference type="InterPro" id="IPR040462">
    <property type="entry name" value="EARLY_FLOWERING_4"/>
</dbReference>
<evidence type="ECO:0000256" key="2">
    <source>
        <dbReference type="ARBA" id="ARBA00009514"/>
    </source>
</evidence>
<accession>A0A7J7CWQ6</accession>
<feature type="region of interest" description="Disordered" evidence="5">
    <location>
        <begin position="89"/>
        <end position="110"/>
    </location>
</feature>
<dbReference type="PANTHER" id="PTHR33469">
    <property type="entry name" value="PROTEIN ELF4-LIKE 4"/>
    <property type="match status" value="1"/>
</dbReference>
<keyword evidence="8" id="KW-1185">Reference proteome</keyword>
<dbReference type="EMBL" id="JAAARO010000013">
    <property type="protein sequence ID" value="KAF5738454.1"/>
    <property type="molecule type" value="Genomic_DNA"/>
</dbReference>
<protein>
    <recommendedName>
        <fullName evidence="6">Protein EARLY FLOWERING 4 domain-containing protein</fullName>
    </recommendedName>
</protein>
<dbReference type="InParanoid" id="A0A7J7CWQ6"/>
<dbReference type="AlphaFoldDB" id="A0A7J7CWQ6"/>
<gene>
    <name evidence="7" type="ORF">HS088_TW13G01353</name>
</gene>
<organism evidence="7 8">
    <name type="scientific">Tripterygium wilfordii</name>
    <name type="common">Thunder God vine</name>
    <dbReference type="NCBI Taxonomy" id="458696"/>
    <lineage>
        <taxon>Eukaryota</taxon>
        <taxon>Viridiplantae</taxon>
        <taxon>Streptophyta</taxon>
        <taxon>Embryophyta</taxon>
        <taxon>Tracheophyta</taxon>
        <taxon>Spermatophyta</taxon>
        <taxon>Magnoliopsida</taxon>
        <taxon>eudicotyledons</taxon>
        <taxon>Gunneridae</taxon>
        <taxon>Pentapetalae</taxon>
        <taxon>rosids</taxon>
        <taxon>fabids</taxon>
        <taxon>Celastrales</taxon>
        <taxon>Celastraceae</taxon>
        <taxon>Tripterygium</taxon>
    </lineage>
</organism>
<dbReference type="Pfam" id="PF07011">
    <property type="entry name" value="Elf4"/>
    <property type="match status" value="1"/>
</dbReference>
<feature type="compositionally biased region" description="Basic and acidic residues" evidence="5">
    <location>
        <begin position="92"/>
        <end position="105"/>
    </location>
</feature>
<dbReference type="GO" id="GO:0048511">
    <property type="term" value="P:rhythmic process"/>
    <property type="evidence" value="ECO:0007669"/>
    <property type="project" value="UniProtKB-KW"/>
</dbReference>
<dbReference type="Proteomes" id="UP000593562">
    <property type="component" value="Unassembled WGS sequence"/>
</dbReference>
<dbReference type="GO" id="GO:0009649">
    <property type="term" value="P:entrainment of circadian clock"/>
    <property type="evidence" value="ECO:0007669"/>
    <property type="project" value="TreeGrafter"/>
</dbReference>
<feature type="domain" description="Protein EARLY FLOWERING 4" evidence="6">
    <location>
        <begin position="19"/>
        <end position="96"/>
    </location>
</feature>
<comment type="similarity">
    <text evidence="2">Belongs to the EARLY FLOWERING 4 family.</text>
</comment>
<keyword evidence="3" id="KW-0090">Biological rhythms</keyword>
<evidence type="ECO:0000256" key="3">
    <source>
        <dbReference type="ARBA" id="ARBA00023108"/>
    </source>
</evidence>
<name>A0A7J7CWQ6_TRIWF</name>
<dbReference type="FunCoup" id="A0A7J7CWQ6">
    <property type="interactions" value="56"/>
</dbReference>
<evidence type="ECO:0000256" key="5">
    <source>
        <dbReference type="SAM" id="MobiDB-lite"/>
    </source>
</evidence>
<evidence type="ECO:0000259" key="6">
    <source>
        <dbReference type="Pfam" id="PF07011"/>
    </source>
</evidence>
<sequence length="136" mass="15486">MDSRREEPKNNPAEEEGGPEVWEALNRNFKQVQSVLDKNRALIQQVNENHRSKIADNMVKNVALIREINVNISKVASLYSDLSSDFSSMFHQRNENTPDNNKEEEGSSNNRLFEKKPELPCLISQPGEALAAVFFI</sequence>
<comment type="subcellular location">
    <subcellularLocation>
        <location evidence="1">Nucleus</location>
    </subcellularLocation>
</comment>
<evidence type="ECO:0000313" key="8">
    <source>
        <dbReference type="Proteomes" id="UP000593562"/>
    </source>
</evidence>
<evidence type="ECO:0000256" key="1">
    <source>
        <dbReference type="ARBA" id="ARBA00004123"/>
    </source>
</evidence>
<dbReference type="InterPro" id="IPR009741">
    <property type="entry name" value="EARLY_FLOWERING_4_dom"/>
</dbReference>
<dbReference type="GO" id="GO:0005634">
    <property type="term" value="C:nucleus"/>
    <property type="evidence" value="ECO:0007669"/>
    <property type="project" value="UniProtKB-SubCell"/>
</dbReference>
<evidence type="ECO:0000256" key="4">
    <source>
        <dbReference type="ARBA" id="ARBA00023242"/>
    </source>
</evidence>